<feature type="chain" id="PRO_5041704676" evidence="2">
    <location>
        <begin position="25"/>
        <end position="374"/>
    </location>
</feature>
<dbReference type="InterPro" id="IPR051829">
    <property type="entry name" value="Multiheme_Cytochr_ET"/>
</dbReference>
<dbReference type="InterPro" id="IPR036280">
    <property type="entry name" value="Multihaem_cyt_sf"/>
</dbReference>
<protein>
    <submittedName>
        <fullName evidence="4">Cytochrome c3 family protein</fullName>
    </submittedName>
</protein>
<organism evidence="4 5">
    <name type="scientific">Neobacillus novalis</name>
    <dbReference type="NCBI Taxonomy" id="220687"/>
    <lineage>
        <taxon>Bacteria</taxon>
        <taxon>Bacillati</taxon>
        <taxon>Bacillota</taxon>
        <taxon>Bacilli</taxon>
        <taxon>Bacillales</taxon>
        <taxon>Bacillaceae</taxon>
        <taxon>Neobacillus</taxon>
    </lineage>
</organism>
<dbReference type="InterPro" id="IPR010177">
    <property type="entry name" value="Paired_CXXCH_1"/>
</dbReference>
<dbReference type="Gene3D" id="3.90.10.10">
    <property type="entry name" value="Cytochrome C3"/>
    <property type="match status" value="1"/>
</dbReference>
<reference evidence="4" key="1">
    <citation type="submission" date="2023-05" db="EMBL/GenBank/DDBJ databases">
        <title>Comparative genomics of Bacillaceae isolates and their secondary metabolite potential.</title>
        <authorList>
            <person name="Song L."/>
            <person name="Nielsen L.J."/>
            <person name="Mohite O."/>
            <person name="Xu X."/>
            <person name="Weber T."/>
            <person name="Kovacs A.T."/>
        </authorList>
    </citation>
    <scope>NUCLEOTIDE SEQUENCE</scope>
    <source>
        <strain evidence="4">XLM17</strain>
    </source>
</reference>
<feature type="domain" description="Doubled CXXCH motif" evidence="3">
    <location>
        <begin position="61"/>
        <end position="101"/>
    </location>
</feature>
<keyword evidence="1 2" id="KW-0732">Signal</keyword>
<proteinExistence type="predicted"/>
<dbReference type="GO" id="GO:0016491">
    <property type="term" value="F:oxidoreductase activity"/>
    <property type="evidence" value="ECO:0007669"/>
    <property type="project" value="TreeGrafter"/>
</dbReference>
<name>A0AA95MNX7_9BACI</name>
<dbReference type="KEGG" id="nnv:QNH39_22825"/>
<accession>A0AA95MNX7</accession>
<gene>
    <name evidence="4" type="ORF">QNH39_22825</name>
</gene>
<evidence type="ECO:0000313" key="4">
    <source>
        <dbReference type="EMBL" id="WHY85418.1"/>
    </source>
</evidence>
<sequence length="374" mass="39674">MSKIKLGFSALFTLILLSMFAALASAEGNFTPTPSNPAEGINIGTVDNFGQVNAHKTHGNFQNNTNSCANCHSTHNGADTKLVKFKNAEYDMCLSCHDGTMGFYNVKKASGAGIFSESHESESMHNVSSGIKNSAAPGAYTNKDTNELTCSSCHNPHGSVNDRLLKENVIANTPFAYTMVNGVKVPTQNGIKTVNLALTEDPAFADINKSTTNSGLKITTSIGPKDNTDKVNYSQFCAACHDDYAASRSAGRNSNKDKAPGNTNHDFLYTHTSNSSSQGRNCAACHYAHGTDISTLMDTAGKTIADLTKSPAQGGKGWTETVAKDYMKDVSAGGSSNKKFTNMAVCWACHQSTHVIPGVTPVPGGDYSGKTKIR</sequence>
<dbReference type="SUPFAM" id="SSF48695">
    <property type="entry name" value="Multiheme cytochromes"/>
    <property type="match status" value="2"/>
</dbReference>
<dbReference type="PANTHER" id="PTHR35038">
    <property type="entry name" value="DISSIMILATORY SULFITE REDUCTASE SIRA"/>
    <property type="match status" value="1"/>
</dbReference>
<keyword evidence="5" id="KW-1185">Reference proteome</keyword>
<dbReference type="RefSeq" id="WP_066091819.1">
    <property type="nucleotide sequence ID" value="NZ_CP126114.1"/>
</dbReference>
<dbReference type="EMBL" id="CP126114">
    <property type="protein sequence ID" value="WHY85418.1"/>
    <property type="molecule type" value="Genomic_DNA"/>
</dbReference>
<evidence type="ECO:0000256" key="2">
    <source>
        <dbReference type="SAM" id="SignalP"/>
    </source>
</evidence>
<feature type="domain" description="Doubled CXXCH motif" evidence="3">
    <location>
        <begin position="149"/>
        <end position="169"/>
    </location>
</feature>
<dbReference type="PANTHER" id="PTHR35038:SF6">
    <property type="entry name" value="SURFACE LOCALIZED DECAHEME CYTOCHROME C LIPOPROTEIN"/>
    <property type="match status" value="1"/>
</dbReference>
<dbReference type="AlphaFoldDB" id="A0AA95MNX7"/>
<evidence type="ECO:0000256" key="1">
    <source>
        <dbReference type="ARBA" id="ARBA00022729"/>
    </source>
</evidence>
<dbReference type="Pfam" id="PF09699">
    <property type="entry name" value="Paired_CXXCH_1"/>
    <property type="match status" value="2"/>
</dbReference>
<evidence type="ECO:0000313" key="5">
    <source>
        <dbReference type="Proteomes" id="UP001178288"/>
    </source>
</evidence>
<feature type="signal peptide" evidence="2">
    <location>
        <begin position="1"/>
        <end position="24"/>
    </location>
</feature>
<dbReference type="Proteomes" id="UP001178288">
    <property type="component" value="Chromosome"/>
</dbReference>
<evidence type="ECO:0000259" key="3">
    <source>
        <dbReference type="Pfam" id="PF09699"/>
    </source>
</evidence>